<dbReference type="Proteomes" id="UP000297014">
    <property type="component" value="Unassembled WGS sequence"/>
</dbReference>
<protein>
    <recommendedName>
        <fullName evidence="5">Amidohydrolase-related domain-containing protein</fullName>
    </recommendedName>
</protein>
<dbReference type="AlphaFoldDB" id="A0A094WQQ3"/>
<comment type="caution">
    <text evidence="1">The sequence shown here is derived from an EMBL/GenBank/DDBJ whole genome shotgun (WGS) entry which is preliminary data.</text>
</comment>
<evidence type="ECO:0000313" key="2">
    <source>
        <dbReference type="EMBL" id="THG92016.1"/>
    </source>
</evidence>
<dbReference type="SUPFAM" id="SSF51338">
    <property type="entry name" value="Composite domain of metallo-dependent hydrolases"/>
    <property type="match status" value="1"/>
</dbReference>
<evidence type="ECO:0000313" key="3">
    <source>
        <dbReference type="Proteomes" id="UP000002754"/>
    </source>
</evidence>
<dbReference type="Proteomes" id="UP000002754">
    <property type="component" value="Unassembled WGS sequence"/>
</dbReference>
<organism evidence="1 3">
    <name type="scientific">Alkalihalobacillus alcalophilus ATCC 27647 = CGMCC 1.3604</name>
    <dbReference type="NCBI Taxonomy" id="1218173"/>
    <lineage>
        <taxon>Bacteria</taxon>
        <taxon>Bacillati</taxon>
        <taxon>Bacillota</taxon>
        <taxon>Bacilli</taxon>
        <taxon>Bacillales</taxon>
        <taxon>Bacillaceae</taxon>
        <taxon>Alkalihalobacillus</taxon>
    </lineage>
</organism>
<keyword evidence="3" id="KW-1185">Reference proteome</keyword>
<dbReference type="eggNOG" id="ENOG5032Z54">
    <property type="taxonomic scope" value="Bacteria"/>
</dbReference>
<accession>A0A094WQQ3</accession>
<dbReference type="OrthoDB" id="2959323at2"/>
<dbReference type="GO" id="GO:0016810">
    <property type="term" value="F:hydrolase activity, acting on carbon-nitrogen (but not peptide) bonds"/>
    <property type="evidence" value="ECO:0007669"/>
    <property type="project" value="InterPro"/>
</dbReference>
<gene>
    <name evidence="2" type="ORF">AJ85_21090</name>
    <name evidence="1" type="ORF">BALCAV_0200300</name>
</gene>
<evidence type="ECO:0008006" key="5">
    <source>
        <dbReference type="Google" id="ProtNLM"/>
    </source>
</evidence>
<evidence type="ECO:0000313" key="1">
    <source>
        <dbReference type="EMBL" id="KGA99131.1"/>
    </source>
</evidence>
<dbReference type="RefSeq" id="WP_003323150.1">
    <property type="nucleotide sequence ID" value="NZ_ALPT02000001.1"/>
</dbReference>
<dbReference type="EMBL" id="ALPT02000001">
    <property type="protein sequence ID" value="KGA99131.1"/>
    <property type="molecule type" value="Genomic_DNA"/>
</dbReference>
<reference evidence="2 4" key="2">
    <citation type="submission" date="2014-01" db="EMBL/GenBank/DDBJ databases">
        <title>Draft genome sequencing of Bacillus alcalophilus CGMCC 1.3604.</title>
        <authorList>
            <person name="Yang J."/>
            <person name="Diao L."/>
            <person name="Yang S."/>
        </authorList>
    </citation>
    <scope>NUCLEOTIDE SEQUENCE [LARGE SCALE GENOMIC DNA]</scope>
    <source>
        <strain evidence="2 4">CGMCC 1.3604</strain>
    </source>
</reference>
<name>A0A094WQQ3_ALKAL</name>
<dbReference type="STRING" id="1218173.BALCAV_0200300"/>
<dbReference type="EMBL" id="JALP01000027">
    <property type="protein sequence ID" value="THG92016.1"/>
    <property type="molecule type" value="Genomic_DNA"/>
</dbReference>
<evidence type="ECO:0000313" key="4">
    <source>
        <dbReference type="Proteomes" id="UP000297014"/>
    </source>
</evidence>
<sequence>MYLIEQVTEQSGNQLKDRVYLIDNGKIKFVNRDFAKWNQRRMNMSGLTLKGGLVVSEEQLLETTDSLTFFQRQEQLVNIGCTTAVVFAKLPYESRLEQVYKTSMKKMEFASIDYVLGLEISLQLLRPSVILTCKRKQIPALKVVIKDGDDPSTLAWLYIAQVQRNYRVVLMPHFVSKNEKERAWQQMVWRNETEKYAIAEHLYITEEKEWSKCALQKIGLYPEKGILMVGSDLDYFLYESKENQLVEDIENLDYHYKKPSIVVLRGQLLKINEQFLSRPGYGRAIYIKMPGRLLALGSS</sequence>
<reference evidence="1 3" key="1">
    <citation type="journal article" date="2014" name="Genome Announc.">
        <title>Draft Genome Sequence of Bacillus alcalophilus AV1934, a Classic Alkaliphile Isolated from Human Feces in 1934.</title>
        <authorList>
            <person name="Attie O."/>
            <person name="Jayaprakash A."/>
            <person name="Shah H."/>
            <person name="Paulsen I.T."/>
            <person name="Morino M."/>
            <person name="Takahashi Y."/>
            <person name="Narumi I."/>
            <person name="Sachidanandam R."/>
            <person name="Satoh K."/>
            <person name="Ito M."/>
            <person name="Krulwich T.A."/>
        </authorList>
    </citation>
    <scope>NUCLEOTIDE SEQUENCE [LARGE SCALE GENOMIC DNA]</scope>
    <source>
        <strain evidence="1 3">AV1934</strain>
    </source>
</reference>
<dbReference type="InterPro" id="IPR011059">
    <property type="entry name" value="Metal-dep_hydrolase_composite"/>
</dbReference>
<proteinExistence type="predicted"/>